<keyword evidence="1" id="KW-1133">Transmembrane helix</keyword>
<name>A0A923NH94_WEICO</name>
<dbReference type="NCBIfam" id="TIGR01167">
    <property type="entry name" value="LPXTG_anchor"/>
    <property type="match status" value="1"/>
</dbReference>
<feature type="transmembrane region" description="Helical" evidence="1">
    <location>
        <begin position="12"/>
        <end position="29"/>
    </location>
</feature>
<evidence type="ECO:0000313" key="3">
    <source>
        <dbReference type="Proteomes" id="UP000650485"/>
    </source>
</evidence>
<reference evidence="2" key="1">
    <citation type="submission" date="2020-08" db="EMBL/GenBank/DDBJ databases">
        <title>Complete genome sequence of Weissella confusa strain FS54 provides insights into metabolic potential.</title>
        <authorList>
            <person name="Fhoula I."/>
            <person name="Najjari A."/>
            <person name="Lekired A."/>
            <person name="Bessrour-Aouam N."/>
            <person name="Jaballah S."/>
            <person name="Klibi N."/>
            <person name="Ouzari H.-I."/>
        </authorList>
    </citation>
    <scope>NUCLEOTIDE SEQUENCE</scope>
    <source>
        <strain evidence="2">FS54</strain>
    </source>
</reference>
<protein>
    <submittedName>
        <fullName evidence="2">LPXTG cell wall anchor domain-containing protein</fullName>
    </submittedName>
</protein>
<sequence>MPNTGYKDDWRLMALGIFLFSSTLLLLAAKRRKKDEED</sequence>
<dbReference type="AlphaFoldDB" id="A0A923NH94"/>
<dbReference type="EMBL" id="JACSZT010000003">
    <property type="protein sequence ID" value="MBC6498284.1"/>
    <property type="molecule type" value="Genomic_DNA"/>
</dbReference>
<accession>A0A923NH94</accession>
<comment type="caution">
    <text evidence="2">The sequence shown here is derived from an EMBL/GenBank/DDBJ whole genome shotgun (WGS) entry which is preliminary data.</text>
</comment>
<evidence type="ECO:0000256" key="1">
    <source>
        <dbReference type="SAM" id="Phobius"/>
    </source>
</evidence>
<keyword evidence="1" id="KW-0472">Membrane</keyword>
<organism evidence="2 3">
    <name type="scientific">Weissella confusa</name>
    <name type="common">Lactobacillus confusus</name>
    <dbReference type="NCBI Taxonomy" id="1583"/>
    <lineage>
        <taxon>Bacteria</taxon>
        <taxon>Bacillati</taxon>
        <taxon>Bacillota</taxon>
        <taxon>Bacilli</taxon>
        <taxon>Lactobacillales</taxon>
        <taxon>Lactobacillaceae</taxon>
        <taxon>Weissella</taxon>
    </lineage>
</organism>
<proteinExistence type="predicted"/>
<evidence type="ECO:0000313" key="2">
    <source>
        <dbReference type="EMBL" id="MBC6498284.1"/>
    </source>
</evidence>
<keyword evidence="1" id="KW-0812">Transmembrane</keyword>
<dbReference type="Proteomes" id="UP000650485">
    <property type="component" value="Unassembled WGS sequence"/>
</dbReference>
<gene>
    <name evidence="2" type="ORF">H7R52_02620</name>
</gene>